<evidence type="ECO:0000313" key="2">
    <source>
        <dbReference type="RefSeq" id="WP_028310970.1"/>
    </source>
</evidence>
<evidence type="ECO:0000313" key="1">
    <source>
        <dbReference type="Proteomes" id="UP000675920"/>
    </source>
</evidence>
<accession>A0A8B6X3M5</accession>
<organism evidence="1 2">
    <name type="scientific">Derxia gummosa DSM 723</name>
    <dbReference type="NCBI Taxonomy" id="1121388"/>
    <lineage>
        <taxon>Bacteria</taxon>
        <taxon>Pseudomonadati</taxon>
        <taxon>Pseudomonadota</taxon>
        <taxon>Betaproteobacteria</taxon>
        <taxon>Burkholderiales</taxon>
        <taxon>Alcaligenaceae</taxon>
        <taxon>Derxia</taxon>
    </lineage>
</organism>
<dbReference type="Proteomes" id="UP000675920">
    <property type="component" value="Unplaced"/>
</dbReference>
<name>A0A8B6X3M5_9BURK</name>
<dbReference type="AlphaFoldDB" id="A0A8B6X3M5"/>
<dbReference type="OrthoDB" id="8913873at2"/>
<protein>
    <submittedName>
        <fullName evidence="2">Uncharacterized protein</fullName>
    </submittedName>
</protein>
<reference evidence="2" key="1">
    <citation type="submission" date="2025-08" db="UniProtKB">
        <authorList>
            <consortium name="RefSeq"/>
        </authorList>
    </citation>
    <scope>IDENTIFICATION</scope>
</reference>
<dbReference type="RefSeq" id="WP_028310970.1">
    <property type="nucleotide sequence ID" value="NZ_AXWS01000008.1"/>
</dbReference>
<sequence length="102" mass="11211">MPTFKVITAVHLNDLGEVERVRWCDVDGQTKRTVSPDEVVDVIAVVDLLMRGDRVFAVLPGGQLGPELKVTLSKRGHGEETIEFVQPAPGDAGHSITEMERF</sequence>
<proteinExistence type="predicted"/>
<keyword evidence="1" id="KW-1185">Reference proteome</keyword>